<keyword evidence="2" id="KW-1185">Reference proteome</keyword>
<proteinExistence type="predicted"/>
<evidence type="ECO:0000313" key="2">
    <source>
        <dbReference type="Proteomes" id="UP001221898"/>
    </source>
</evidence>
<evidence type="ECO:0000313" key="1">
    <source>
        <dbReference type="EMBL" id="KAJ8401458.1"/>
    </source>
</evidence>
<dbReference type="EMBL" id="JAINUG010000070">
    <property type="protein sequence ID" value="KAJ8401458.1"/>
    <property type="molecule type" value="Genomic_DNA"/>
</dbReference>
<accession>A0AAD7WLT1</accession>
<protein>
    <submittedName>
        <fullName evidence="1">Uncharacterized protein</fullName>
    </submittedName>
</protein>
<comment type="caution">
    <text evidence="1">The sequence shown here is derived from an EMBL/GenBank/DDBJ whole genome shotgun (WGS) entry which is preliminary data.</text>
</comment>
<sequence>MLKRFLESKDAIISTLTIINAPVHTLTQEEWEVVREACTVLEPFEQVTVEISAESYVTASKRYSCARVCRRSQPTTTEKQQQQRDK</sequence>
<organism evidence="1 2">
    <name type="scientific">Aldrovandia affinis</name>
    <dbReference type="NCBI Taxonomy" id="143900"/>
    <lineage>
        <taxon>Eukaryota</taxon>
        <taxon>Metazoa</taxon>
        <taxon>Chordata</taxon>
        <taxon>Craniata</taxon>
        <taxon>Vertebrata</taxon>
        <taxon>Euteleostomi</taxon>
        <taxon>Actinopterygii</taxon>
        <taxon>Neopterygii</taxon>
        <taxon>Teleostei</taxon>
        <taxon>Notacanthiformes</taxon>
        <taxon>Halosauridae</taxon>
        <taxon>Aldrovandia</taxon>
    </lineage>
</organism>
<dbReference type="AlphaFoldDB" id="A0AAD7WLT1"/>
<reference evidence="1" key="1">
    <citation type="journal article" date="2023" name="Science">
        <title>Genome structures resolve the early diversification of teleost fishes.</title>
        <authorList>
            <person name="Parey E."/>
            <person name="Louis A."/>
            <person name="Montfort J."/>
            <person name="Bouchez O."/>
            <person name="Roques C."/>
            <person name="Iampietro C."/>
            <person name="Lluch J."/>
            <person name="Castinel A."/>
            <person name="Donnadieu C."/>
            <person name="Desvignes T."/>
            <person name="Floi Bucao C."/>
            <person name="Jouanno E."/>
            <person name="Wen M."/>
            <person name="Mejri S."/>
            <person name="Dirks R."/>
            <person name="Jansen H."/>
            <person name="Henkel C."/>
            <person name="Chen W.J."/>
            <person name="Zahm M."/>
            <person name="Cabau C."/>
            <person name="Klopp C."/>
            <person name="Thompson A.W."/>
            <person name="Robinson-Rechavi M."/>
            <person name="Braasch I."/>
            <person name="Lecointre G."/>
            <person name="Bobe J."/>
            <person name="Postlethwait J.H."/>
            <person name="Berthelot C."/>
            <person name="Roest Crollius H."/>
            <person name="Guiguen Y."/>
        </authorList>
    </citation>
    <scope>NUCLEOTIDE SEQUENCE</scope>
    <source>
        <strain evidence="1">NC1722</strain>
    </source>
</reference>
<gene>
    <name evidence="1" type="ORF">AAFF_G00383770</name>
</gene>
<name>A0AAD7WLT1_9TELE</name>
<dbReference type="Proteomes" id="UP001221898">
    <property type="component" value="Unassembled WGS sequence"/>
</dbReference>